<dbReference type="EMBL" id="CP013927">
    <property type="protein sequence ID" value="AMJ76749.1"/>
    <property type="molecule type" value="Genomic_DNA"/>
</dbReference>
<geneLocation type="plasmid" evidence="1 2">
    <name>pASTE61-200</name>
</geneLocation>
<name>A0ABN4LRZ2_9ALTE</name>
<evidence type="ECO:0000313" key="2">
    <source>
        <dbReference type="Proteomes" id="UP000056750"/>
    </source>
</evidence>
<dbReference type="RefSeq" id="WP_061093788.1">
    <property type="nucleotide sequence ID" value="NZ_CP013927.1"/>
</dbReference>
<sequence>MKKDDGVNDGLYNDRPEHPSVSHPVNYLKYIGDRVKRHRLSLSINDRSETSFGSKLKKYFGKPISRSSIQRAEEGRHSTQWGVIAAYFFEMGVFPEIVKVLERGRTSTLHTALLSKKTVQLELEKAKEIGDQRLQERANTEKQAGVVIK</sequence>
<dbReference type="Proteomes" id="UP000056750">
    <property type="component" value="Plasmid pASTE61-200"/>
</dbReference>
<keyword evidence="2" id="KW-1185">Reference proteome</keyword>
<evidence type="ECO:0000313" key="1">
    <source>
        <dbReference type="EMBL" id="AMJ76749.1"/>
    </source>
</evidence>
<reference evidence="1 2" key="1">
    <citation type="submission" date="2015-12" db="EMBL/GenBank/DDBJ databases">
        <title>Intraspecies pangenome expansion in the marine bacterium Alteromonas.</title>
        <authorList>
            <person name="Lopez-Perez M."/>
            <person name="Rodriguez-Valera F."/>
        </authorList>
    </citation>
    <scope>NUCLEOTIDE SEQUENCE [LARGE SCALE GENOMIC DNA]</scope>
    <source>
        <strain evidence="1 2">LMG 21861</strain>
        <plasmid evidence="1 2">pASTE61-200</plasmid>
    </source>
</reference>
<organism evidence="1 2">
    <name type="scientific">Alteromonas stellipolaris</name>
    <dbReference type="NCBI Taxonomy" id="233316"/>
    <lineage>
        <taxon>Bacteria</taxon>
        <taxon>Pseudomonadati</taxon>
        <taxon>Pseudomonadota</taxon>
        <taxon>Gammaproteobacteria</taxon>
        <taxon>Alteromonadales</taxon>
        <taxon>Alteromonadaceae</taxon>
        <taxon>Alteromonas/Salinimonas group</taxon>
        <taxon>Alteromonas</taxon>
    </lineage>
</organism>
<proteinExistence type="predicted"/>
<keyword evidence="1" id="KW-0614">Plasmid</keyword>
<protein>
    <recommendedName>
        <fullName evidence="3">XRE family transcriptional regulator</fullName>
    </recommendedName>
</protein>
<evidence type="ECO:0008006" key="3">
    <source>
        <dbReference type="Google" id="ProtNLM"/>
    </source>
</evidence>
<accession>A0ABN4LRZ2</accession>
<gene>
    <name evidence="1" type="ORF">AVL57_00990</name>
</gene>